<dbReference type="PROSITE" id="PS51502">
    <property type="entry name" value="S_R_A_B_BARREL"/>
    <property type="match status" value="1"/>
</dbReference>
<comment type="subunit">
    <text evidence="1">Homodimer.</text>
</comment>
<dbReference type="Proteomes" id="UP000256405">
    <property type="component" value="Unassembled WGS sequence"/>
</dbReference>
<dbReference type="SUPFAM" id="SSF54909">
    <property type="entry name" value="Dimeric alpha+beta barrel"/>
    <property type="match status" value="1"/>
</dbReference>
<accession>A0A3E0E9D2</accession>
<dbReference type="Gene3D" id="3.30.70.100">
    <property type="match status" value="1"/>
</dbReference>
<dbReference type="Pfam" id="PF07876">
    <property type="entry name" value="Dabb"/>
    <property type="match status" value="1"/>
</dbReference>
<dbReference type="InterPro" id="IPR011008">
    <property type="entry name" value="Dimeric_a/b-barrel"/>
</dbReference>
<dbReference type="PANTHER" id="PTHR33178">
    <property type="match status" value="1"/>
</dbReference>
<dbReference type="SMART" id="SM00886">
    <property type="entry name" value="Dabb"/>
    <property type="match status" value="1"/>
</dbReference>
<dbReference type="OrthoDB" id="9816070at2"/>
<organism evidence="3 4">
    <name type="scientific">Algoriphagus antarcticus</name>
    <dbReference type="NCBI Taxonomy" id="238540"/>
    <lineage>
        <taxon>Bacteria</taxon>
        <taxon>Pseudomonadati</taxon>
        <taxon>Bacteroidota</taxon>
        <taxon>Cytophagia</taxon>
        <taxon>Cytophagales</taxon>
        <taxon>Cyclobacteriaceae</taxon>
        <taxon>Algoriphagus</taxon>
    </lineage>
</organism>
<protein>
    <submittedName>
        <fullName evidence="3">Stress responsive alpha/beta barrel protein</fullName>
    </submittedName>
</protein>
<dbReference type="EMBL" id="QUNF01000001">
    <property type="protein sequence ID" value="REG94353.1"/>
    <property type="molecule type" value="Genomic_DNA"/>
</dbReference>
<dbReference type="AlphaFoldDB" id="A0A3E0E9D2"/>
<proteinExistence type="predicted"/>
<evidence type="ECO:0000313" key="3">
    <source>
        <dbReference type="EMBL" id="REG94353.1"/>
    </source>
</evidence>
<keyword evidence="4" id="KW-1185">Reference proteome</keyword>
<dbReference type="PANTHER" id="PTHR33178:SF10">
    <property type="entry name" value="STRESS-RESPONSE A_B BARREL DOMAIN-CONTAINING PROTEIN"/>
    <property type="match status" value="1"/>
</dbReference>
<name>A0A3E0E9D2_9BACT</name>
<evidence type="ECO:0000259" key="2">
    <source>
        <dbReference type="PROSITE" id="PS51502"/>
    </source>
</evidence>
<sequence length="119" mass="14145">MVEVFLEYFKEKIMNPKLPLLRHVVLFKFRDSSTEDEVEHVVSSFMSLKNQVPQIVAMEWGRNISEENHHQGFTHCFIISYESIQDLTNYQKHPAHLDFQQILGPHMEKVFVVDYYSND</sequence>
<gene>
    <name evidence="3" type="ORF">C8N25_101180</name>
</gene>
<evidence type="ECO:0000313" key="4">
    <source>
        <dbReference type="Proteomes" id="UP000256405"/>
    </source>
</evidence>
<reference evidence="3 4" key="1">
    <citation type="submission" date="2018-08" db="EMBL/GenBank/DDBJ databases">
        <title>Genomic Encyclopedia of Archaeal and Bacterial Type Strains, Phase II (KMG-II): from individual species to whole genera.</title>
        <authorList>
            <person name="Goeker M."/>
        </authorList>
    </citation>
    <scope>NUCLEOTIDE SEQUENCE [LARGE SCALE GENOMIC DNA]</scope>
    <source>
        <strain evidence="3 4">DSM 15986</strain>
    </source>
</reference>
<dbReference type="InterPro" id="IPR013097">
    <property type="entry name" value="Dabb"/>
</dbReference>
<feature type="domain" description="Stress-response A/B barrel" evidence="2">
    <location>
        <begin position="21"/>
        <end position="115"/>
    </location>
</feature>
<dbReference type="InterPro" id="IPR044662">
    <property type="entry name" value="HS1/DABB1-like"/>
</dbReference>
<evidence type="ECO:0000256" key="1">
    <source>
        <dbReference type="ARBA" id="ARBA00011738"/>
    </source>
</evidence>
<comment type="caution">
    <text evidence="3">The sequence shown here is derived from an EMBL/GenBank/DDBJ whole genome shotgun (WGS) entry which is preliminary data.</text>
</comment>